<keyword evidence="2" id="KW-1185">Reference proteome</keyword>
<evidence type="ECO:0000313" key="1">
    <source>
        <dbReference type="EMBL" id="PKI61745.1"/>
    </source>
</evidence>
<evidence type="ECO:0000313" key="2">
    <source>
        <dbReference type="Proteomes" id="UP000233551"/>
    </source>
</evidence>
<sequence length="79" mass="9147">MWTLVGARMLAFGSRGLRVSTFRRMHDGHAREGVSTYHLTTRRSRADKLPRSRGCARLARFDTENSVNQRMSVEKPREK</sequence>
<reference evidence="1 2" key="1">
    <citation type="submission" date="2017-11" db="EMBL/GenBank/DDBJ databases">
        <title>De-novo sequencing of pomegranate (Punica granatum L.) genome.</title>
        <authorList>
            <person name="Akparov Z."/>
            <person name="Amiraslanov A."/>
            <person name="Hajiyeva S."/>
            <person name="Abbasov M."/>
            <person name="Kaur K."/>
            <person name="Hamwieh A."/>
            <person name="Solovyev V."/>
            <person name="Salamov A."/>
            <person name="Braich B."/>
            <person name="Kosarev P."/>
            <person name="Mahmoud A."/>
            <person name="Hajiyev E."/>
            <person name="Babayeva S."/>
            <person name="Izzatullayeva V."/>
            <person name="Mammadov A."/>
            <person name="Mammadov A."/>
            <person name="Sharifova S."/>
            <person name="Ojaghi J."/>
            <person name="Eynullazada K."/>
            <person name="Bayramov B."/>
            <person name="Abdulazimova A."/>
            <person name="Shahmuradov I."/>
        </authorList>
    </citation>
    <scope>NUCLEOTIDE SEQUENCE [LARGE SCALE GENOMIC DNA]</scope>
    <source>
        <strain evidence="2">cv. AG2017</strain>
        <tissue evidence="1">Leaf</tissue>
    </source>
</reference>
<dbReference type="AlphaFoldDB" id="A0A2I0JZL2"/>
<dbReference type="EMBL" id="PGOL01001010">
    <property type="protein sequence ID" value="PKI61745.1"/>
    <property type="molecule type" value="Genomic_DNA"/>
</dbReference>
<proteinExistence type="predicted"/>
<comment type="caution">
    <text evidence="1">The sequence shown here is derived from an EMBL/GenBank/DDBJ whole genome shotgun (WGS) entry which is preliminary data.</text>
</comment>
<protein>
    <submittedName>
        <fullName evidence="1">Uncharacterized protein</fullName>
    </submittedName>
</protein>
<dbReference type="Proteomes" id="UP000233551">
    <property type="component" value="Unassembled WGS sequence"/>
</dbReference>
<organism evidence="1 2">
    <name type="scientific">Punica granatum</name>
    <name type="common">Pomegranate</name>
    <dbReference type="NCBI Taxonomy" id="22663"/>
    <lineage>
        <taxon>Eukaryota</taxon>
        <taxon>Viridiplantae</taxon>
        <taxon>Streptophyta</taxon>
        <taxon>Embryophyta</taxon>
        <taxon>Tracheophyta</taxon>
        <taxon>Spermatophyta</taxon>
        <taxon>Magnoliopsida</taxon>
        <taxon>eudicotyledons</taxon>
        <taxon>Gunneridae</taxon>
        <taxon>Pentapetalae</taxon>
        <taxon>rosids</taxon>
        <taxon>malvids</taxon>
        <taxon>Myrtales</taxon>
        <taxon>Lythraceae</taxon>
        <taxon>Punica</taxon>
    </lineage>
</organism>
<accession>A0A2I0JZL2</accession>
<gene>
    <name evidence="1" type="ORF">CRG98_017857</name>
</gene>
<name>A0A2I0JZL2_PUNGR</name>